<feature type="transmembrane region" description="Helical" evidence="9">
    <location>
        <begin position="45"/>
        <end position="63"/>
    </location>
</feature>
<keyword evidence="7 9" id="KW-1133">Transmembrane helix</keyword>
<feature type="transmembrane region" description="Helical" evidence="9">
    <location>
        <begin position="108"/>
        <end position="131"/>
    </location>
</feature>
<dbReference type="InterPro" id="IPR051611">
    <property type="entry name" value="ECF_transporter_component"/>
</dbReference>
<evidence type="ECO:0000256" key="2">
    <source>
        <dbReference type="ARBA" id="ARBA00005660"/>
    </source>
</evidence>
<evidence type="ECO:0000256" key="5">
    <source>
        <dbReference type="ARBA" id="ARBA00022475"/>
    </source>
</evidence>
<keyword evidence="8 9" id="KW-0472">Membrane</keyword>
<evidence type="ECO:0000256" key="1">
    <source>
        <dbReference type="ARBA" id="ARBA00004651"/>
    </source>
</evidence>
<comment type="similarity">
    <text evidence="2 9">Belongs to the energy-coupling factor EcfT family.</text>
</comment>
<dbReference type="PANTHER" id="PTHR34857:SF2">
    <property type="entry name" value="SLL0384 PROTEIN"/>
    <property type="match status" value="1"/>
</dbReference>
<dbReference type="CDD" id="cd16914">
    <property type="entry name" value="EcfT"/>
    <property type="match status" value="1"/>
</dbReference>
<gene>
    <name evidence="9" type="primary">ecfT</name>
    <name evidence="10" type="ORF">ACJDT4_01930</name>
</gene>
<evidence type="ECO:0000256" key="6">
    <source>
        <dbReference type="ARBA" id="ARBA00022692"/>
    </source>
</evidence>
<comment type="caution">
    <text evidence="10">The sequence shown here is derived from an EMBL/GenBank/DDBJ whole genome shotgun (WGS) entry which is preliminary data.</text>
</comment>
<sequence>MIKDITIGQYVPGNSFVHKLDPRIKILLSLVYIVDLFLVNNFKGYIFIVAFTMFVILISKVHISYIYKGLKPIFILVIFTGAINILMTPGKGSPLFHWGFIHVYKEGLILAAFMSLRLIFLIVGTSIITLTTSPIELTDGIEKLLNPMKKIGVPAHELAMMMTIALRFIPTLIDETDKIMKAQMARGADIDSGNIFNKAKSLVPILVPLFISSFRRADELAMAMEARCYRGGEGRTRMKKLVITSKDYIAVFSVCILVAISVWSNFWK</sequence>
<dbReference type="PANTHER" id="PTHR34857">
    <property type="entry name" value="SLL0384 PROTEIN"/>
    <property type="match status" value="1"/>
</dbReference>
<evidence type="ECO:0000256" key="7">
    <source>
        <dbReference type="ARBA" id="ARBA00022989"/>
    </source>
</evidence>
<dbReference type="HAMAP" id="MF_01461">
    <property type="entry name" value="EcfT"/>
    <property type="match status" value="1"/>
</dbReference>
<keyword evidence="11" id="KW-1185">Reference proteome</keyword>
<evidence type="ECO:0000256" key="4">
    <source>
        <dbReference type="ARBA" id="ARBA00022448"/>
    </source>
</evidence>
<keyword evidence="5 9" id="KW-1003">Cell membrane</keyword>
<feature type="transmembrane region" description="Helical" evidence="9">
    <location>
        <begin position="248"/>
        <end position="267"/>
    </location>
</feature>
<dbReference type="Pfam" id="PF02361">
    <property type="entry name" value="CbiQ"/>
    <property type="match status" value="1"/>
</dbReference>
<comment type="subunit">
    <text evidence="9">Forms a stable energy-coupling factor (ECF) transporter complex composed of 2 membrane-embedded substrate-binding proteins (S component), 2 ATP-binding proteins (A component) and 2 transmembrane proteins (T component).</text>
</comment>
<evidence type="ECO:0000313" key="11">
    <source>
        <dbReference type="Proteomes" id="UP001623592"/>
    </source>
</evidence>
<dbReference type="InterPro" id="IPR024919">
    <property type="entry name" value="EcfT"/>
</dbReference>
<proteinExistence type="inferred from homology"/>
<dbReference type="RefSeq" id="WP_406785838.1">
    <property type="nucleotide sequence ID" value="NZ_JBJIAA010000001.1"/>
</dbReference>
<comment type="subcellular location">
    <subcellularLocation>
        <location evidence="1 9">Cell membrane</location>
        <topology evidence="1 9">Multi-pass membrane protein</topology>
    </subcellularLocation>
</comment>
<organism evidence="10 11">
    <name type="scientific">Clostridium neuense</name>
    <dbReference type="NCBI Taxonomy" id="1728934"/>
    <lineage>
        <taxon>Bacteria</taxon>
        <taxon>Bacillati</taxon>
        <taxon>Bacillota</taxon>
        <taxon>Clostridia</taxon>
        <taxon>Eubacteriales</taxon>
        <taxon>Clostridiaceae</taxon>
        <taxon>Clostridium</taxon>
    </lineage>
</organism>
<dbReference type="InterPro" id="IPR003339">
    <property type="entry name" value="ABC/ECF_trnsptr_transmembrane"/>
</dbReference>
<keyword evidence="4 9" id="KW-0813">Transport</keyword>
<reference evidence="10 11" key="1">
    <citation type="submission" date="2024-11" db="EMBL/GenBank/DDBJ databases">
        <authorList>
            <person name="Heng Y.C."/>
            <person name="Lim A.C.H."/>
            <person name="Lee J.K.Y."/>
            <person name="Kittelmann S."/>
        </authorList>
    </citation>
    <scope>NUCLEOTIDE SEQUENCE [LARGE SCALE GENOMIC DNA]</scope>
    <source>
        <strain evidence="10 11">WILCCON 0114</strain>
    </source>
</reference>
<dbReference type="Proteomes" id="UP001623592">
    <property type="component" value="Unassembled WGS sequence"/>
</dbReference>
<keyword evidence="6 9" id="KW-0812">Transmembrane</keyword>
<name>A0ABW8T9X3_9CLOT</name>
<feature type="transmembrane region" description="Helical" evidence="9">
    <location>
        <begin position="69"/>
        <end position="87"/>
    </location>
</feature>
<evidence type="ECO:0000256" key="8">
    <source>
        <dbReference type="ARBA" id="ARBA00023136"/>
    </source>
</evidence>
<comment type="function">
    <text evidence="9">Transmembrane (T) component of an energy-coupling factor (ECF) ABC-transporter complex. Unlike classic ABC transporters this ECF transporter provides the energy necessary to transport a number of different substrates.</text>
</comment>
<dbReference type="EMBL" id="JBJIAA010000001">
    <property type="protein sequence ID" value="MFL0249166.1"/>
    <property type="molecule type" value="Genomic_DNA"/>
</dbReference>
<accession>A0ABW8T9X3</accession>
<evidence type="ECO:0000313" key="10">
    <source>
        <dbReference type="EMBL" id="MFL0249166.1"/>
    </source>
</evidence>
<evidence type="ECO:0000256" key="3">
    <source>
        <dbReference type="ARBA" id="ARBA00014042"/>
    </source>
</evidence>
<protein>
    <recommendedName>
        <fullName evidence="3 9">Energy-coupling factor transporter transmembrane protein EcfT</fullName>
        <shortName evidence="9">ECF transporter T component EcfT</shortName>
    </recommendedName>
</protein>
<evidence type="ECO:0000256" key="9">
    <source>
        <dbReference type="HAMAP-Rule" id="MF_01461"/>
    </source>
</evidence>